<dbReference type="Proteomes" id="UP000009183">
    <property type="component" value="Unassembled WGS sequence, unordered"/>
</dbReference>
<reference evidence="2" key="1">
    <citation type="journal article" date="2007" name="Nature">
        <title>The grapevine genome sequence suggests ancestral hexaploidization in major angiosperm phyla.</title>
        <authorList>
            <consortium name="The French-Italian Public Consortium for Grapevine Genome Characterization."/>
            <person name="Jaillon O."/>
            <person name="Aury J.-M."/>
            <person name="Noel B."/>
            <person name="Policriti A."/>
            <person name="Clepet C."/>
            <person name="Casagrande A."/>
            <person name="Choisne N."/>
            <person name="Aubourg S."/>
            <person name="Vitulo N."/>
            <person name="Jubin C."/>
            <person name="Vezzi A."/>
            <person name="Legeai F."/>
            <person name="Hugueney P."/>
            <person name="Dasilva C."/>
            <person name="Horner D."/>
            <person name="Mica E."/>
            <person name="Jublot D."/>
            <person name="Poulain J."/>
            <person name="Bruyere C."/>
            <person name="Billault A."/>
            <person name="Segurens B."/>
            <person name="Gouyvenoux M."/>
            <person name="Ugarte E."/>
            <person name="Cattonaro F."/>
            <person name="Anthouard V."/>
            <person name="Vico V."/>
            <person name="Del Fabbro C."/>
            <person name="Alaux M."/>
            <person name="Di Gaspero G."/>
            <person name="Dumas V."/>
            <person name="Felice N."/>
            <person name="Paillard S."/>
            <person name="Juman I."/>
            <person name="Moroldo M."/>
            <person name="Scalabrin S."/>
            <person name="Canaguier A."/>
            <person name="Le Clainche I."/>
            <person name="Malacrida G."/>
            <person name="Durand E."/>
            <person name="Pesole G."/>
            <person name="Laucou V."/>
            <person name="Chatelet P."/>
            <person name="Merdinoglu D."/>
            <person name="Delledonne M."/>
            <person name="Pezzotti M."/>
            <person name="Lecharny A."/>
            <person name="Scarpelli C."/>
            <person name="Artiguenave F."/>
            <person name="Pe M.E."/>
            <person name="Valle G."/>
            <person name="Morgante M."/>
            <person name="Caboche M."/>
            <person name="Adam-Blondon A.-F."/>
            <person name="Weissenbach J."/>
            <person name="Quetier F."/>
            <person name="Wincker P."/>
        </authorList>
    </citation>
    <scope>NUCLEOTIDE SEQUENCE [LARGE SCALE GENOMIC DNA]</scope>
    <source>
        <strain evidence="2">cv. Pinot noir / PN40024</strain>
    </source>
</reference>
<dbReference type="PaxDb" id="29760-VIT_00s0208g00120.t01"/>
<proteinExistence type="predicted"/>
<organism evidence="1 2">
    <name type="scientific">Vitis vinifera</name>
    <name type="common">Grape</name>
    <dbReference type="NCBI Taxonomy" id="29760"/>
    <lineage>
        <taxon>Eukaryota</taxon>
        <taxon>Viridiplantae</taxon>
        <taxon>Streptophyta</taxon>
        <taxon>Embryophyta</taxon>
        <taxon>Tracheophyta</taxon>
        <taxon>Spermatophyta</taxon>
        <taxon>Magnoliopsida</taxon>
        <taxon>eudicotyledons</taxon>
        <taxon>Gunneridae</taxon>
        <taxon>Pentapetalae</taxon>
        <taxon>rosids</taxon>
        <taxon>Vitales</taxon>
        <taxon>Vitaceae</taxon>
        <taxon>Viteae</taxon>
        <taxon>Vitis</taxon>
    </lineage>
</organism>
<dbReference type="InParanoid" id="D7TG33"/>
<dbReference type="HOGENOM" id="CLU_2459277_0_0_1"/>
<dbReference type="AlphaFoldDB" id="D7TG33"/>
<dbReference type="EMBL" id="FN595783">
    <property type="protein sequence ID" value="CBI29456.3"/>
    <property type="molecule type" value="Genomic_DNA"/>
</dbReference>
<sequence length="89" mass="11050">MLTIDYFLQGHQKRVVLNKNVLEGPSLYHYVIFFYYCEKTRRKGHLFKVRKLDARVIYSLQQRFLRWPLCYTWPSFENLVEILWNFTRN</sequence>
<protein>
    <submittedName>
        <fullName evidence="1">Uncharacterized protein</fullName>
    </submittedName>
</protein>
<evidence type="ECO:0000313" key="2">
    <source>
        <dbReference type="Proteomes" id="UP000009183"/>
    </source>
</evidence>
<name>D7TG33_VITVI</name>
<evidence type="ECO:0000313" key="1">
    <source>
        <dbReference type="EMBL" id="CBI29456.3"/>
    </source>
</evidence>
<accession>D7TG33</accession>
<keyword evidence="2" id="KW-1185">Reference proteome</keyword>
<gene>
    <name evidence="1" type="ORF">VIT_00s0208g00120</name>
</gene>
<dbReference type="STRING" id="29760.D7TG33"/>